<dbReference type="Gene3D" id="2.40.110.10">
    <property type="entry name" value="Butyryl-CoA Dehydrogenase, subunit A, domain 2"/>
    <property type="match status" value="1"/>
</dbReference>
<dbReference type="Proteomes" id="UP000288197">
    <property type="component" value="Unassembled WGS sequence"/>
</dbReference>
<dbReference type="RefSeq" id="WP_114289743.1">
    <property type="nucleotide sequence ID" value="NZ_CP081459.1"/>
</dbReference>
<dbReference type="GO" id="GO:0050660">
    <property type="term" value="F:flavin adenine dinucleotide binding"/>
    <property type="evidence" value="ECO:0007669"/>
    <property type="project" value="InterPro"/>
</dbReference>
<feature type="domain" description="Acyl-CoA dehydrogenase/oxidase N-terminal" evidence="8">
    <location>
        <begin position="7"/>
        <end position="110"/>
    </location>
</feature>
<dbReference type="Pfam" id="PF02770">
    <property type="entry name" value="Acyl-CoA_dh_M"/>
    <property type="match status" value="1"/>
</dbReference>
<dbReference type="InterPro" id="IPR006089">
    <property type="entry name" value="Acyl-CoA_DH_CS"/>
</dbReference>
<comment type="cofactor">
    <cofactor evidence="1 5">
        <name>FAD</name>
        <dbReference type="ChEBI" id="CHEBI:57692"/>
    </cofactor>
</comment>
<gene>
    <name evidence="9" type="ORF">CBF32_07805</name>
</gene>
<dbReference type="InterPro" id="IPR006091">
    <property type="entry name" value="Acyl-CoA_Oxase/DH_mid-dom"/>
</dbReference>
<dbReference type="InterPro" id="IPR037069">
    <property type="entry name" value="AcylCoA_DH/ox_N_sf"/>
</dbReference>
<dbReference type="Gene3D" id="1.10.540.10">
    <property type="entry name" value="Acyl-CoA dehydrogenase/oxidase, N-terminal domain"/>
    <property type="match status" value="1"/>
</dbReference>
<dbReference type="GO" id="GO:0003995">
    <property type="term" value="F:acyl-CoA dehydrogenase activity"/>
    <property type="evidence" value="ECO:0007669"/>
    <property type="project" value="InterPro"/>
</dbReference>
<evidence type="ECO:0000259" key="7">
    <source>
        <dbReference type="Pfam" id="PF02770"/>
    </source>
</evidence>
<protein>
    <submittedName>
        <fullName evidence="9">Uncharacterized protein</fullName>
    </submittedName>
</protein>
<dbReference type="EMBL" id="NGJX01000006">
    <property type="protein sequence ID" value="RSU01883.1"/>
    <property type="molecule type" value="Genomic_DNA"/>
</dbReference>
<sequence>MNKPNELIEWISNYSDTELRSAAAYYDRMETFPDNHVKTLFELDLFKKLYSDNHDLPYKDYLSVIRKISKNFPALGSILLTQESHSIWPLVTFGTTKQKDKYLEKLISGDIYGSFALNEPITGSEVSDMDTLAIETETGWLLNGKKEYISNSPIASVFLVAAKIQRLDKSESVGIFVIDKEIEGLAVGETEKKMGIKSLPVAGIDLTAVSLPKDALLGDKDSGLEQIQSILNRNRLSVAAQSLGIAGGALERGLQYVSYDRNLGKRLIDMQSTQFKLAEIETNIYASRALLLSVIDENQFDSRFVAMAKLAASDLAIETAESVIQMTGGYGYMRNNDIERFVRDAKITAIYGSSSSRLKRVIAEPWVNNVKKEEK</sequence>
<feature type="domain" description="Acyl-CoA oxidase/dehydrogenase middle" evidence="7">
    <location>
        <begin position="114"/>
        <end position="207"/>
    </location>
</feature>
<dbReference type="InterPro" id="IPR009075">
    <property type="entry name" value="AcylCo_DH/oxidase_C"/>
</dbReference>
<evidence type="ECO:0000256" key="4">
    <source>
        <dbReference type="ARBA" id="ARBA00022827"/>
    </source>
</evidence>
<dbReference type="PROSITE" id="PS00073">
    <property type="entry name" value="ACYL_COA_DH_2"/>
    <property type="match status" value="1"/>
</dbReference>
<dbReference type="Pfam" id="PF00441">
    <property type="entry name" value="Acyl-CoA_dh_1"/>
    <property type="match status" value="1"/>
</dbReference>
<dbReference type="SUPFAM" id="SSF47203">
    <property type="entry name" value="Acyl-CoA dehydrogenase C-terminal domain-like"/>
    <property type="match status" value="1"/>
</dbReference>
<name>A0A369B143_9ENTE</name>
<keyword evidence="5" id="KW-0560">Oxidoreductase</keyword>
<reference evidence="9 10" key="1">
    <citation type="submission" date="2017-05" db="EMBL/GenBank/DDBJ databases">
        <title>Vagococcus spp. assemblies.</title>
        <authorList>
            <person name="Gulvik C.A."/>
        </authorList>
    </citation>
    <scope>NUCLEOTIDE SEQUENCE [LARGE SCALE GENOMIC DNA]</scope>
    <source>
        <strain evidence="9 10">NCFB 2497</strain>
    </source>
</reference>
<evidence type="ECO:0000259" key="8">
    <source>
        <dbReference type="Pfam" id="PF02771"/>
    </source>
</evidence>
<evidence type="ECO:0000256" key="1">
    <source>
        <dbReference type="ARBA" id="ARBA00001974"/>
    </source>
</evidence>
<dbReference type="InterPro" id="IPR009100">
    <property type="entry name" value="AcylCoA_DH/oxidase_NM_dom_sf"/>
</dbReference>
<keyword evidence="10" id="KW-1185">Reference proteome</keyword>
<evidence type="ECO:0000313" key="10">
    <source>
        <dbReference type="Proteomes" id="UP000288197"/>
    </source>
</evidence>
<proteinExistence type="inferred from homology"/>
<keyword evidence="4 5" id="KW-0274">FAD</keyword>
<dbReference type="AlphaFoldDB" id="A0A369B143"/>
<evidence type="ECO:0000313" key="9">
    <source>
        <dbReference type="EMBL" id="RSU01883.1"/>
    </source>
</evidence>
<evidence type="ECO:0000256" key="2">
    <source>
        <dbReference type="ARBA" id="ARBA00009347"/>
    </source>
</evidence>
<dbReference type="SUPFAM" id="SSF56645">
    <property type="entry name" value="Acyl-CoA dehydrogenase NM domain-like"/>
    <property type="match status" value="1"/>
</dbReference>
<evidence type="ECO:0000256" key="5">
    <source>
        <dbReference type="RuleBase" id="RU362125"/>
    </source>
</evidence>
<dbReference type="Gene3D" id="1.20.140.10">
    <property type="entry name" value="Butyryl-CoA Dehydrogenase, subunit A, domain 3"/>
    <property type="match status" value="1"/>
</dbReference>
<dbReference type="Pfam" id="PF02771">
    <property type="entry name" value="Acyl-CoA_dh_N"/>
    <property type="match status" value="1"/>
</dbReference>
<dbReference type="InterPro" id="IPR046373">
    <property type="entry name" value="Acyl-CoA_Oxase/DH_mid-dom_sf"/>
</dbReference>
<evidence type="ECO:0000256" key="3">
    <source>
        <dbReference type="ARBA" id="ARBA00022630"/>
    </source>
</evidence>
<organism evidence="9 10">
    <name type="scientific">Vagococcus fluvialis</name>
    <dbReference type="NCBI Taxonomy" id="2738"/>
    <lineage>
        <taxon>Bacteria</taxon>
        <taxon>Bacillati</taxon>
        <taxon>Bacillota</taxon>
        <taxon>Bacilli</taxon>
        <taxon>Lactobacillales</taxon>
        <taxon>Enterococcaceae</taxon>
        <taxon>Vagococcus</taxon>
    </lineage>
</organism>
<comment type="similarity">
    <text evidence="2 5">Belongs to the acyl-CoA dehydrogenase family.</text>
</comment>
<dbReference type="PANTHER" id="PTHR43884:SF12">
    <property type="entry name" value="ISOVALERYL-COA DEHYDROGENASE, MITOCHONDRIAL-RELATED"/>
    <property type="match status" value="1"/>
</dbReference>
<accession>A0A369B143</accession>
<dbReference type="InterPro" id="IPR013786">
    <property type="entry name" value="AcylCoA_DH/ox_N"/>
</dbReference>
<keyword evidence="3 5" id="KW-0285">Flavoprotein</keyword>
<dbReference type="InterPro" id="IPR036250">
    <property type="entry name" value="AcylCo_DH-like_C"/>
</dbReference>
<dbReference type="OrthoDB" id="9802447at2"/>
<feature type="domain" description="Acyl-CoA dehydrogenase/oxidase C-terminal" evidence="6">
    <location>
        <begin position="222"/>
        <end position="364"/>
    </location>
</feature>
<comment type="caution">
    <text evidence="9">The sequence shown here is derived from an EMBL/GenBank/DDBJ whole genome shotgun (WGS) entry which is preliminary data.</text>
</comment>
<evidence type="ECO:0000259" key="6">
    <source>
        <dbReference type="Pfam" id="PF00441"/>
    </source>
</evidence>
<dbReference type="GeneID" id="63146560"/>
<dbReference type="PANTHER" id="PTHR43884">
    <property type="entry name" value="ACYL-COA DEHYDROGENASE"/>
    <property type="match status" value="1"/>
</dbReference>